<evidence type="ECO:0000256" key="1">
    <source>
        <dbReference type="ARBA" id="ARBA00001947"/>
    </source>
</evidence>
<protein>
    <submittedName>
        <fullName evidence="7">Aromatic ring-opening dioxygenase LigB</fullName>
    </submittedName>
</protein>
<dbReference type="GO" id="GO:0008270">
    <property type="term" value="F:zinc ion binding"/>
    <property type="evidence" value="ECO:0007669"/>
    <property type="project" value="InterPro"/>
</dbReference>
<name>A0A0Q0X518_9PSED</name>
<evidence type="ECO:0000256" key="4">
    <source>
        <dbReference type="ARBA" id="ARBA00022833"/>
    </source>
</evidence>
<keyword evidence="4" id="KW-0862">Zinc</keyword>
<keyword evidence="5" id="KW-0560">Oxidoreductase</keyword>
<dbReference type="STRING" id="1563157.AQS70_15515"/>
<keyword evidence="3" id="KW-0479">Metal-binding</keyword>
<gene>
    <name evidence="7" type="ORF">AQS70_15515</name>
</gene>
<dbReference type="GO" id="GO:0016702">
    <property type="term" value="F:oxidoreductase activity, acting on single donors with incorporation of molecular oxygen, incorporation of two atoms of oxygen"/>
    <property type="evidence" value="ECO:0007669"/>
    <property type="project" value="UniProtKB-ARBA"/>
</dbReference>
<keyword evidence="7" id="KW-0223">Dioxygenase</keyword>
<organism evidence="7 8">
    <name type="scientific">Pseudomonas endophytica</name>
    <dbReference type="NCBI Taxonomy" id="1563157"/>
    <lineage>
        <taxon>Bacteria</taxon>
        <taxon>Pseudomonadati</taxon>
        <taxon>Pseudomonadota</taxon>
        <taxon>Gammaproteobacteria</taxon>
        <taxon>Pseudomonadales</taxon>
        <taxon>Pseudomonadaceae</taxon>
        <taxon>Pseudomonas</taxon>
    </lineage>
</organism>
<proteinExistence type="inferred from homology"/>
<dbReference type="EMBL" id="LLWH01000207">
    <property type="protein sequence ID" value="KQB52193.1"/>
    <property type="molecule type" value="Genomic_DNA"/>
</dbReference>
<feature type="domain" description="Extradiol ring-cleavage dioxygenase class III enzyme subunit B" evidence="6">
    <location>
        <begin position="25"/>
        <end position="246"/>
    </location>
</feature>
<comment type="similarity">
    <text evidence="2">Belongs to the DODA-type extradiol aromatic ring-opening dioxygenase family.</text>
</comment>
<accession>A0A0Q0X518</accession>
<dbReference type="Gene3D" id="3.40.830.10">
    <property type="entry name" value="LigB-like"/>
    <property type="match status" value="1"/>
</dbReference>
<evidence type="ECO:0000256" key="5">
    <source>
        <dbReference type="ARBA" id="ARBA00023002"/>
    </source>
</evidence>
<keyword evidence="8" id="KW-1185">Reference proteome</keyword>
<evidence type="ECO:0000256" key="3">
    <source>
        <dbReference type="ARBA" id="ARBA00022723"/>
    </source>
</evidence>
<sequence length="255" mass="27767">MLPSLYISHGSPMLALEPGDSGPALKRLAAELVKPTAIIVVSAHWESTDLRVASHRAPETWHDFGGFPPELFAMKYPAPGDPALAARIVQLLAKHGLPAQLDAHRPFDHGAWVPLSLMYPAADIPVVQISLPTRIGPVGLSELGQALADLRSEDILIIGSGSITHNLRELDWQAGPESVEPWAKAFRGWMIEKLAAGDEDALFQYRQQAPYAVKNHPSDEHLLPLYVARGAGGRFSIAHQGWTLGALGMDIYRFD</sequence>
<dbReference type="RefSeq" id="WP_055104323.1">
    <property type="nucleotide sequence ID" value="NZ_LLWH01000207.1"/>
</dbReference>
<evidence type="ECO:0000313" key="8">
    <source>
        <dbReference type="Proteomes" id="UP000050342"/>
    </source>
</evidence>
<comment type="caution">
    <text evidence="7">The sequence shown here is derived from an EMBL/GenBank/DDBJ whole genome shotgun (WGS) entry which is preliminary data.</text>
</comment>
<dbReference type="PIRSF" id="PIRSF006157">
    <property type="entry name" value="Doxgns_DODA"/>
    <property type="match status" value="1"/>
</dbReference>
<comment type="cofactor">
    <cofactor evidence="1">
        <name>Zn(2+)</name>
        <dbReference type="ChEBI" id="CHEBI:29105"/>
    </cofactor>
</comment>
<dbReference type="OrthoDB" id="9790889at2"/>
<dbReference type="Proteomes" id="UP000050342">
    <property type="component" value="Unassembled WGS sequence"/>
</dbReference>
<dbReference type="Pfam" id="PF02900">
    <property type="entry name" value="LigB"/>
    <property type="match status" value="1"/>
</dbReference>
<dbReference type="GO" id="GO:0008198">
    <property type="term" value="F:ferrous iron binding"/>
    <property type="evidence" value="ECO:0007669"/>
    <property type="project" value="InterPro"/>
</dbReference>
<dbReference type="InterPro" id="IPR014436">
    <property type="entry name" value="Extradiol_dOase_DODA"/>
</dbReference>
<dbReference type="PANTHER" id="PTHR30096">
    <property type="entry name" value="4,5-DOPA DIOXYGENASE EXTRADIOL-LIKE PROTEIN"/>
    <property type="match status" value="1"/>
</dbReference>
<evidence type="ECO:0000313" key="7">
    <source>
        <dbReference type="EMBL" id="KQB52193.1"/>
    </source>
</evidence>
<dbReference type="SUPFAM" id="SSF53213">
    <property type="entry name" value="LigB-like"/>
    <property type="match status" value="1"/>
</dbReference>
<evidence type="ECO:0000259" key="6">
    <source>
        <dbReference type="Pfam" id="PF02900"/>
    </source>
</evidence>
<dbReference type="InterPro" id="IPR004183">
    <property type="entry name" value="Xdiol_dOase_suB"/>
</dbReference>
<dbReference type="CDD" id="cd07363">
    <property type="entry name" value="45_DOPA_Dioxygenase"/>
    <property type="match status" value="1"/>
</dbReference>
<reference evidence="7 8" key="1">
    <citation type="submission" date="2015-10" db="EMBL/GenBank/DDBJ databases">
        <title>Pseudomonas helleri sp. nov. and Pseudomonas weihenstephanensis sp. nov., isolated from raw cows milk.</title>
        <authorList>
            <person name="Von Neubeck M."/>
            <person name="Huptas C."/>
            <person name="Wenning M."/>
            <person name="Scherer S."/>
        </authorList>
    </citation>
    <scope>NUCLEOTIDE SEQUENCE [LARGE SCALE GENOMIC DNA]</scope>
    <source>
        <strain evidence="7 8">BSTT44</strain>
    </source>
</reference>
<evidence type="ECO:0000256" key="2">
    <source>
        <dbReference type="ARBA" id="ARBA00007581"/>
    </source>
</evidence>
<dbReference type="PANTHER" id="PTHR30096:SF0">
    <property type="entry name" value="4,5-DOPA DIOXYGENASE EXTRADIOL-LIKE PROTEIN"/>
    <property type="match status" value="1"/>
</dbReference>
<dbReference type="AlphaFoldDB" id="A0A0Q0X518"/>